<dbReference type="Proteomes" id="UP000094197">
    <property type="component" value="Chromosome 1"/>
</dbReference>
<feature type="transmembrane region" description="Helical" evidence="1">
    <location>
        <begin position="274"/>
        <end position="292"/>
    </location>
</feature>
<dbReference type="OrthoDB" id="314613at2"/>
<keyword evidence="1" id="KW-0472">Membrane</keyword>
<keyword evidence="3" id="KW-1185">Reference proteome</keyword>
<reference evidence="2 3" key="1">
    <citation type="submission" date="2016-04" db="EMBL/GenBank/DDBJ databases">
        <title>Complete genome seqeunce of Leptospira alstonii serovar Room22.</title>
        <authorList>
            <person name="Nally J.E."/>
            <person name="Bayles D.O."/>
            <person name="Hurley D."/>
            <person name="Fanning S."/>
            <person name="McMahon B.J."/>
            <person name="Arent Z."/>
        </authorList>
    </citation>
    <scope>NUCLEOTIDE SEQUENCE [LARGE SCALE GENOMIC DNA]</scope>
    <source>
        <strain evidence="2 3">GWTS #1</strain>
    </source>
</reference>
<keyword evidence="1" id="KW-0812">Transmembrane</keyword>
<organism evidence="2 3">
    <name type="scientific">Leptospira tipperaryensis</name>
    <dbReference type="NCBI Taxonomy" id="2564040"/>
    <lineage>
        <taxon>Bacteria</taxon>
        <taxon>Pseudomonadati</taxon>
        <taxon>Spirochaetota</taxon>
        <taxon>Spirochaetia</taxon>
        <taxon>Leptospirales</taxon>
        <taxon>Leptospiraceae</taxon>
        <taxon>Leptospira</taxon>
    </lineage>
</organism>
<feature type="transmembrane region" description="Helical" evidence="1">
    <location>
        <begin position="146"/>
        <end position="164"/>
    </location>
</feature>
<dbReference type="RefSeq" id="WP_069606304.1">
    <property type="nucleotide sequence ID" value="NZ_CP015217.1"/>
</dbReference>
<evidence type="ECO:0000313" key="2">
    <source>
        <dbReference type="EMBL" id="AOP33060.1"/>
    </source>
</evidence>
<sequence>MGWKFRKEIVLVAISFFVFLTSLNNQPQISSLVFNADTLYPAIFYQDLITDENPFFGWSVTPSPYFFPDIAVFFPIKLLLKDGVESLYLIFFLQALALLAALLFFVRSGANSESNKELITKITFLVYSIFLFSFSFQSYFFPVFGFVSHGYALVFALFSSGLLFSKEEWKNKILFWLLLGFLQIVLIVSDPLYLFYFPLPYLLLLGWKWKKTKKKDDRNSFIFLLLAGGIGAYCYKILTKSDWIFIPTGYYKGEFSWNFFSPLWRTFQNQIANTPYSFGALIFFYLSIWIILKFSKKKIKSEDGLHSHSLLLIASVLVSSFGILISGTISGVFQKEGITIRYLLPLLFFWIPLVSIGLFRWSFFYPERVFRSLSFLFILMIGCSLYWGDLRPRFYQDSLASCLDKNQKLYSLSRGLSNFWDSRKIRIFSQTNLRADNYLEDLHPEYWQNSWSWYTKTPEKEYNFAILPGLNETILKQEFGEPNFRVPCEKHEILIWNSDSKERFIRFRKKKIEEIELWHRLTGRKSLP</sequence>
<dbReference type="AlphaFoldDB" id="A0A1D7UTX7"/>
<name>A0A1D7UTX7_9LEPT</name>
<evidence type="ECO:0000313" key="3">
    <source>
        <dbReference type="Proteomes" id="UP000094197"/>
    </source>
</evidence>
<feature type="transmembrane region" description="Helical" evidence="1">
    <location>
        <begin position="342"/>
        <end position="363"/>
    </location>
</feature>
<dbReference type="EMBL" id="CP015217">
    <property type="protein sequence ID" value="AOP33060.1"/>
    <property type="molecule type" value="Genomic_DNA"/>
</dbReference>
<evidence type="ECO:0008006" key="4">
    <source>
        <dbReference type="Google" id="ProtNLM"/>
    </source>
</evidence>
<evidence type="ECO:0000256" key="1">
    <source>
        <dbReference type="SAM" id="Phobius"/>
    </source>
</evidence>
<feature type="transmembrane region" description="Helical" evidence="1">
    <location>
        <begin position="118"/>
        <end position="140"/>
    </location>
</feature>
<keyword evidence="1" id="KW-1133">Transmembrane helix</keyword>
<feature type="transmembrane region" description="Helical" evidence="1">
    <location>
        <begin position="219"/>
        <end position="238"/>
    </location>
</feature>
<protein>
    <recommendedName>
        <fullName evidence="4">Glycosyltransferase RgtA/B/C/D-like domain-containing protein</fullName>
    </recommendedName>
</protein>
<feature type="transmembrane region" description="Helical" evidence="1">
    <location>
        <begin position="369"/>
        <end position="388"/>
    </location>
</feature>
<dbReference type="KEGG" id="laj:A0128_03795"/>
<accession>A0A1D7UTX7</accession>
<proteinExistence type="predicted"/>
<gene>
    <name evidence="2" type="ORF">A0128_03795</name>
</gene>
<feature type="transmembrane region" description="Helical" evidence="1">
    <location>
        <begin position="312"/>
        <end position="333"/>
    </location>
</feature>
<feature type="transmembrane region" description="Helical" evidence="1">
    <location>
        <begin position="176"/>
        <end position="199"/>
    </location>
</feature>
<feature type="transmembrane region" description="Helical" evidence="1">
    <location>
        <begin position="87"/>
        <end position="106"/>
    </location>
</feature>